<dbReference type="Proteomes" id="UP000276133">
    <property type="component" value="Unassembled WGS sequence"/>
</dbReference>
<feature type="signal peptide" evidence="1">
    <location>
        <begin position="1"/>
        <end position="21"/>
    </location>
</feature>
<dbReference type="AlphaFoldDB" id="A0A3M7SKG9"/>
<reference evidence="2 3" key="1">
    <citation type="journal article" date="2018" name="Sci. Rep.">
        <title>Genomic signatures of local adaptation to the degree of environmental predictability in rotifers.</title>
        <authorList>
            <person name="Franch-Gras L."/>
            <person name="Hahn C."/>
            <person name="Garcia-Roger E.M."/>
            <person name="Carmona M.J."/>
            <person name="Serra M."/>
            <person name="Gomez A."/>
        </authorList>
    </citation>
    <scope>NUCLEOTIDE SEQUENCE [LARGE SCALE GENOMIC DNA]</scope>
    <source>
        <strain evidence="2">HYR1</strain>
    </source>
</reference>
<keyword evidence="3" id="KW-1185">Reference proteome</keyword>
<evidence type="ECO:0000256" key="1">
    <source>
        <dbReference type="SAM" id="SignalP"/>
    </source>
</evidence>
<sequence length="65" mass="7451">MCLNHQSIGLRARLWILIVAAMDNKTSILKSVLCRNPQFDFFNSTYIQFQEIVVGIHMLAEKIVA</sequence>
<comment type="caution">
    <text evidence="2">The sequence shown here is derived from an EMBL/GenBank/DDBJ whole genome shotgun (WGS) entry which is preliminary data.</text>
</comment>
<proteinExistence type="predicted"/>
<evidence type="ECO:0000313" key="3">
    <source>
        <dbReference type="Proteomes" id="UP000276133"/>
    </source>
</evidence>
<accession>A0A3M7SKG9</accession>
<evidence type="ECO:0000313" key="2">
    <source>
        <dbReference type="EMBL" id="RNA36374.1"/>
    </source>
</evidence>
<feature type="chain" id="PRO_5018216029" evidence="1">
    <location>
        <begin position="22"/>
        <end position="65"/>
    </location>
</feature>
<dbReference type="EMBL" id="REGN01001194">
    <property type="protein sequence ID" value="RNA36374.1"/>
    <property type="molecule type" value="Genomic_DNA"/>
</dbReference>
<organism evidence="2 3">
    <name type="scientific">Brachionus plicatilis</name>
    <name type="common">Marine rotifer</name>
    <name type="synonym">Brachionus muelleri</name>
    <dbReference type="NCBI Taxonomy" id="10195"/>
    <lineage>
        <taxon>Eukaryota</taxon>
        <taxon>Metazoa</taxon>
        <taxon>Spiralia</taxon>
        <taxon>Gnathifera</taxon>
        <taxon>Rotifera</taxon>
        <taxon>Eurotatoria</taxon>
        <taxon>Monogononta</taxon>
        <taxon>Pseudotrocha</taxon>
        <taxon>Ploima</taxon>
        <taxon>Brachionidae</taxon>
        <taxon>Brachionus</taxon>
    </lineage>
</organism>
<keyword evidence="1" id="KW-0732">Signal</keyword>
<protein>
    <submittedName>
        <fullName evidence="2">Uncharacterized protein</fullName>
    </submittedName>
</protein>
<name>A0A3M7SKG9_BRAPC</name>
<gene>
    <name evidence="2" type="ORF">BpHYR1_018093</name>
</gene>